<dbReference type="AlphaFoldDB" id="A0A011V2G3"/>
<dbReference type="PANTHER" id="PTHR34297:SF2">
    <property type="entry name" value="ASP23_GLS24 FAMILY ENVELOPE STRESS RESPONSE PROTEIN"/>
    <property type="match status" value="1"/>
</dbReference>
<dbReference type="OrthoDB" id="9791482at2"/>
<dbReference type="RefSeq" id="WP_024857569.1">
    <property type="nucleotide sequence ID" value="NZ_JEOB01000002.1"/>
</dbReference>
<sequence>MIKIKNHLGTIGISTGYLRQLISNTAENCFGVAGLNAYGAKQGVNTMLKRQNTTKGVIISQDGDALVVDLHITVTYGVNVGAIVDSIIHKVNYVLTNEAGITVKSVNVYVDEMTD</sequence>
<proteinExistence type="inferred from homology"/>
<reference evidence="2 3" key="1">
    <citation type="submission" date="2013-06" db="EMBL/GenBank/DDBJ databases">
        <title>Rumen cellulosomics: divergent fiber-degrading strategies revealed by comparative genome-wide analysis of six Ruminococcal strains.</title>
        <authorList>
            <person name="Dassa B."/>
            <person name="Borovok I."/>
            <person name="Lamed R."/>
            <person name="Flint H."/>
            <person name="Yeoman C.J."/>
            <person name="White B."/>
            <person name="Bayer E.A."/>
        </authorList>
    </citation>
    <scope>NUCLEOTIDE SEQUENCE [LARGE SCALE GENOMIC DNA]</scope>
    <source>
        <strain evidence="2 3">SY3</strain>
    </source>
</reference>
<evidence type="ECO:0000256" key="1">
    <source>
        <dbReference type="ARBA" id="ARBA00005721"/>
    </source>
</evidence>
<comment type="caution">
    <text evidence="2">The sequence shown here is derived from an EMBL/GenBank/DDBJ whole genome shotgun (WGS) entry which is preliminary data.</text>
</comment>
<protein>
    <recommendedName>
        <fullName evidence="4">Alkaline-shock protein</fullName>
    </recommendedName>
</protein>
<evidence type="ECO:0000313" key="3">
    <source>
        <dbReference type="Proteomes" id="UP000021369"/>
    </source>
</evidence>
<evidence type="ECO:0000313" key="2">
    <source>
        <dbReference type="EMBL" id="EXM39627.1"/>
    </source>
</evidence>
<dbReference type="InterPro" id="IPR005531">
    <property type="entry name" value="Asp23"/>
</dbReference>
<keyword evidence="3" id="KW-1185">Reference proteome</keyword>
<comment type="similarity">
    <text evidence="1">Belongs to the asp23 family.</text>
</comment>
<dbReference type="Proteomes" id="UP000021369">
    <property type="component" value="Unassembled WGS sequence"/>
</dbReference>
<dbReference type="Pfam" id="PF03780">
    <property type="entry name" value="Asp23"/>
    <property type="match status" value="1"/>
</dbReference>
<dbReference type="PANTHER" id="PTHR34297">
    <property type="entry name" value="HYPOTHETICAL CYTOSOLIC PROTEIN-RELATED"/>
    <property type="match status" value="1"/>
</dbReference>
<dbReference type="EMBL" id="JEOB01000002">
    <property type="protein sequence ID" value="EXM39627.1"/>
    <property type="molecule type" value="Genomic_DNA"/>
</dbReference>
<evidence type="ECO:0008006" key="4">
    <source>
        <dbReference type="Google" id="ProtNLM"/>
    </source>
</evidence>
<name>A0A011V2G3_RUMAL</name>
<gene>
    <name evidence="2" type="ORF">RASY3_07265</name>
</gene>
<organism evidence="2 3">
    <name type="scientific">Ruminococcus albus SY3</name>
    <dbReference type="NCBI Taxonomy" id="1341156"/>
    <lineage>
        <taxon>Bacteria</taxon>
        <taxon>Bacillati</taxon>
        <taxon>Bacillota</taxon>
        <taxon>Clostridia</taxon>
        <taxon>Eubacteriales</taxon>
        <taxon>Oscillospiraceae</taxon>
        <taxon>Ruminococcus</taxon>
    </lineage>
</organism>
<dbReference type="PATRIC" id="fig|1341156.4.peg.1866"/>
<accession>A0A011V2G3</accession>